<dbReference type="PROSITE" id="PS00211">
    <property type="entry name" value="ABC_TRANSPORTER_1"/>
    <property type="match status" value="1"/>
</dbReference>
<sequence length="605" mass="64583">MTIEVLERPAPGADGSGAARESREGSSAGGGPPTPVIEVSGLEVAFHHHDHGWRRVVRGISLEVSPGECLALVGESGSGKSVTSRSLVGLAGERSRVHADRLAIDGVDARQFSERSWRGIRGSRIGFVLQDALASLDGLRPVGREIGETLELHTRLTRKERAQRVVELLTEVGVPEPELRARQHPYELSGGLRQRALIASAIAASPKVLIADEPTTALDATVAAQILRLLGRLKSDDGAMLLVSHDLAVVASIADRIAVMRDGEIVEAGTTEAVLHDPQHEYTKRLLAAIPSAASRGSRLSPDSPPAGVSRGRSAARRVEADATAPSPAIDSVPDGGLLIEASGLVKRFRGPDGIDRTVVDDVSFVLGRAETLGIVGESGSGKTTVARIALGVETATEGEVRVAGRRWQDLGGAERSRIRRRIQVVSQDPLGSFDPRYTVRKVLDEALGVAGIRGGARTARERELLDLVRLEHATLERRPLDLSGGQRQRVAIARALAVDPDVIVADEPVSALDVSVQAQILDLFEDIQREYGVAYLFISHDLGVVHHVADRVLVMKDGRVVESGEADAVFHRPSHQYTRALLDAIPSIASARRTSSTTTEGAPR</sequence>
<dbReference type="InterPro" id="IPR017871">
    <property type="entry name" value="ABC_transporter-like_CS"/>
</dbReference>
<dbReference type="InterPro" id="IPR027417">
    <property type="entry name" value="P-loop_NTPase"/>
</dbReference>
<name>A0ABY4BYS7_9MICO</name>
<dbReference type="InterPro" id="IPR003593">
    <property type="entry name" value="AAA+_ATPase"/>
</dbReference>
<dbReference type="Gene3D" id="3.40.50.300">
    <property type="entry name" value="P-loop containing nucleotide triphosphate hydrolases"/>
    <property type="match status" value="2"/>
</dbReference>
<proteinExistence type="inferred from homology"/>
<feature type="domain" description="ABC transporter" evidence="6">
    <location>
        <begin position="39"/>
        <end position="287"/>
    </location>
</feature>
<dbReference type="InterPro" id="IPR003439">
    <property type="entry name" value="ABC_transporter-like_ATP-bd"/>
</dbReference>
<evidence type="ECO:0000313" key="8">
    <source>
        <dbReference type="Proteomes" id="UP000832097"/>
    </source>
</evidence>
<evidence type="ECO:0000256" key="1">
    <source>
        <dbReference type="ARBA" id="ARBA00005417"/>
    </source>
</evidence>
<dbReference type="PANTHER" id="PTHR43776:SF7">
    <property type="entry name" value="D,D-DIPEPTIDE TRANSPORT ATP-BINDING PROTEIN DDPF-RELATED"/>
    <property type="match status" value="1"/>
</dbReference>
<evidence type="ECO:0000313" key="7">
    <source>
        <dbReference type="EMBL" id="UOE43352.1"/>
    </source>
</evidence>
<protein>
    <submittedName>
        <fullName evidence="7">ABC transporter ATP-binding protein</fullName>
    </submittedName>
</protein>
<keyword evidence="3" id="KW-0547">Nucleotide-binding</keyword>
<keyword evidence="4 7" id="KW-0067">ATP-binding</keyword>
<feature type="domain" description="ABC transporter" evidence="6">
    <location>
        <begin position="340"/>
        <end position="583"/>
    </location>
</feature>
<dbReference type="SUPFAM" id="SSF52540">
    <property type="entry name" value="P-loop containing nucleoside triphosphate hydrolases"/>
    <property type="match status" value="2"/>
</dbReference>
<dbReference type="PANTHER" id="PTHR43776">
    <property type="entry name" value="TRANSPORT ATP-BINDING PROTEIN"/>
    <property type="match status" value="1"/>
</dbReference>
<evidence type="ECO:0000256" key="2">
    <source>
        <dbReference type="ARBA" id="ARBA00022448"/>
    </source>
</evidence>
<dbReference type="Pfam" id="PF08352">
    <property type="entry name" value="oligo_HPY"/>
    <property type="match status" value="2"/>
</dbReference>
<dbReference type="PROSITE" id="PS50893">
    <property type="entry name" value="ABC_TRANSPORTER_2"/>
    <property type="match status" value="2"/>
</dbReference>
<dbReference type="SMART" id="SM00382">
    <property type="entry name" value="AAA"/>
    <property type="match status" value="2"/>
</dbReference>
<comment type="similarity">
    <text evidence="1">Belongs to the ABC transporter superfamily.</text>
</comment>
<gene>
    <name evidence="7" type="ORF">MTO99_14330</name>
</gene>
<organism evidence="7 8">
    <name type="scientific">Agromyces larvae</name>
    <dbReference type="NCBI Taxonomy" id="2929802"/>
    <lineage>
        <taxon>Bacteria</taxon>
        <taxon>Bacillati</taxon>
        <taxon>Actinomycetota</taxon>
        <taxon>Actinomycetes</taxon>
        <taxon>Micrococcales</taxon>
        <taxon>Microbacteriaceae</taxon>
        <taxon>Agromyces</taxon>
    </lineage>
</organism>
<dbReference type="Pfam" id="PF00005">
    <property type="entry name" value="ABC_tran"/>
    <property type="match status" value="2"/>
</dbReference>
<dbReference type="RefSeq" id="WP_243554310.1">
    <property type="nucleotide sequence ID" value="NZ_CP094528.1"/>
</dbReference>
<feature type="region of interest" description="Disordered" evidence="5">
    <location>
        <begin position="1"/>
        <end position="35"/>
    </location>
</feature>
<dbReference type="InterPro" id="IPR050319">
    <property type="entry name" value="ABC_transp_ATP-bind"/>
</dbReference>
<dbReference type="NCBIfam" id="NF008453">
    <property type="entry name" value="PRK11308.1"/>
    <property type="match status" value="2"/>
</dbReference>
<evidence type="ECO:0000256" key="3">
    <source>
        <dbReference type="ARBA" id="ARBA00022741"/>
    </source>
</evidence>
<dbReference type="InterPro" id="IPR013563">
    <property type="entry name" value="Oligopep_ABC_C"/>
</dbReference>
<keyword evidence="2" id="KW-0813">Transport</keyword>
<dbReference type="EMBL" id="CP094528">
    <property type="protein sequence ID" value="UOE43352.1"/>
    <property type="molecule type" value="Genomic_DNA"/>
</dbReference>
<keyword evidence="8" id="KW-1185">Reference proteome</keyword>
<dbReference type="CDD" id="cd03257">
    <property type="entry name" value="ABC_NikE_OppD_transporters"/>
    <property type="match status" value="2"/>
</dbReference>
<evidence type="ECO:0000256" key="4">
    <source>
        <dbReference type="ARBA" id="ARBA00022840"/>
    </source>
</evidence>
<dbReference type="GO" id="GO:0005524">
    <property type="term" value="F:ATP binding"/>
    <property type="evidence" value="ECO:0007669"/>
    <property type="project" value="UniProtKB-KW"/>
</dbReference>
<feature type="region of interest" description="Disordered" evidence="5">
    <location>
        <begin position="294"/>
        <end position="333"/>
    </location>
</feature>
<evidence type="ECO:0000259" key="6">
    <source>
        <dbReference type="PROSITE" id="PS50893"/>
    </source>
</evidence>
<dbReference type="Proteomes" id="UP000832097">
    <property type="component" value="Chromosome"/>
</dbReference>
<dbReference type="NCBIfam" id="NF007739">
    <property type="entry name" value="PRK10419.1"/>
    <property type="match status" value="2"/>
</dbReference>
<reference evidence="7 8" key="1">
    <citation type="submission" date="2022-03" db="EMBL/GenBank/DDBJ databases">
        <title>Mucilaginibacter sp. isolated from the gut of Protaetia brevitarsis seulensis larvae.</title>
        <authorList>
            <person name="Won M."/>
            <person name="Kim S.-J."/>
            <person name="Kwon S.-W."/>
        </authorList>
    </citation>
    <scope>NUCLEOTIDE SEQUENCE [LARGE SCALE GENOMIC DNA]</scope>
    <source>
        <strain evidence="7 8">CFWR-12</strain>
    </source>
</reference>
<accession>A0ABY4BYS7</accession>
<evidence type="ECO:0000256" key="5">
    <source>
        <dbReference type="SAM" id="MobiDB-lite"/>
    </source>
</evidence>